<keyword evidence="3" id="KW-1185">Reference proteome</keyword>
<name>A0A9W9Y588_9EURO</name>
<evidence type="ECO:0000313" key="3">
    <source>
        <dbReference type="Proteomes" id="UP001149954"/>
    </source>
</evidence>
<dbReference type="Gene3D" id="3.90.79.10">
    <property type="entry name" value="Nucleoside Triphosphate Pyrophosphohydrolase"/>
    <property type="match status" value="1"/>
</dbReference>
<gene>
    <name evidence="2" type="ORF">N7463_000925</name>
</gene>
<comment type="caution">
    <text evidence="2">The sequence shown here is derived from an EMBL/GenBank/DDBJ whole genome shotgun (WGS) entry which is preliminary data.</text>
</comment>
<proteinExistence type="predicted"/>
<reference evidence="2" key="1">
    <citation type="submission" date="2022-12" db="EMBL/GenBank/DDBJ databases">
        <authorList>
            <person name="Petersen C."/>
        </authorList>
    </citation>
    <scope>NUCLEOTIDE SEQUENCE</scope>
    <source>
        <strain evidence="2">IBT 29495</strain>
    </source>
</reference>
<feature type="compositionally biased region" description="Low complexity" evidence="1">
    <location>
        <begin position="333"/>
        <end position="345"/>
    </location>
</feature>
<evidence type="ECO:0000313" key="2">
    <source>
        <dbReference type="EMBL" id="KAJ5520472.1"/>
    </source>
</evidence>
<evidence type="ECO:0000256" key="1">
    <source>
        <dbReference type="SAM" id="MobiDB-lite"/>
    </source>
</evidence>
<dbReference type="AlphaFoldDB" id="A0A9W9Y588"/>
<feature type="compositionally biased region" description="Low complexity" evidence="1">
    <location>
        <begin position="81"/>
        <end position="100"/>
    </location>
</feature>
<dbReference type="EMBL" id="JAPWDS010000001">
    <property type="protein sequence ID" value="KAJ5520472.1"/>
    <property type="molecule type" value="Genomic_DNA"/>
</dbReference>
<sequence>METAFQTARREASEEIGLPDINQRLPPPFSVEHLCELPANLARTEVVGLERVIPPLSPNTFATRSDLFLNKPLPAEPLPEQPECSAMWSDSSDSESTLDSITGFSEPRSSADSYPIFVSSGSDFDDLVDHPTPPDQLDLSPPHKRTDSIVIDIPTVEPSSVSSSFSDAPYERPSNWVPNRTGTNHYFREKKWDYFPELAPSALQASGRISPNIVARSKARKMGNPIEFAKGKCRWHSLDRGGLGGVRNSIKTYVHRTLSRDSTENKPKEIPRPATAPMDRHLNDAGGALASTAPVPQESFLALNTNLAERATSVDTSSGSEYDYTNHQFHLQTPISPTTPTSIPSPTTPRPKQLAVPLSAYQKHGPVIWESPKKSKRNVQFPRYKSAPGSAEPYSSSTPHLSHANAVPTLSQPQKQSHHNTRGVFLGAKKKIAESKDDRRREQLKAQIKFVGPINPHTYTQTDPWV</sequence>
<feature type="region of interest" description="Disordered" evidence="1">
    <location>
        <begin position="72"/>
        <end position="112"/>
    </location>
</feature>
<protein>
    <submittedName>
        <fullName evidence="2">Uncharacterized protein</fullName>
    </submittedName>
</protein>
<feature type="region of interest" description="Disordered" evidence="1">
    <location>
        <begin position="1"/>
        <end position="21"/>
    </location>
</feature>
<feature type="region of interest" description="Disordered" evidence="1">
    <location>
        <begin position="332"/>
        <end position="351"/>
    </location>
</feature>
<feature type="region of interest" description="Disordered" evidence="1">
    <location>
        <begin position="383"/>
        <end position="426"/>
    </location>
</feature>
<accession>A0A9W9Y588</accession>
<feature type="region of interest" description="Disordered" evidence="1">
    <location>
        <begin position="258"/>
        <end position="285"/>
    </location>
</feature>
<organism evidence="2 3">
    <name type="scientific">Penicillium fimorum</name>
    <dbReference type="NCBI Taxonomy" id="1882269"/>
    <lineage>
        <taxon>Eukaryota</taxon>
        <taxon>Fungi</taxon>
        <taxon>Dikarya</taxon>
        <taxon>Ascomycota</taxon>
        <taxon>Pezizomycotina</taxon>
        <taxon>Eurotiomycetes</taxon>
        <taxon>Eurotiomycetidae</taxon>
        <taxon>Eurotiales</taxon>
        <taxon>Aspergillaceae</taxon>
        <taxon>Penicillium</taxon>
    </lineage>
</organism>
<dbReference type="Proteomes" id="UP001149954">
    <property type="component" value="Unassembled WGS sequence"/>
</dbReference>
<dbReference type="OrthoDB" id="4225223at2759"/>
<reference evidence="2" key="2">
    <citation type="journal article" date="2023" name="IMA Fungus">
        <title>Comparative genomic study of the Penicillium genus elucidates a diverse pangenome and 15 lateral gene transfer events.</title>
        <authorList>
            <person name="Petersen C."/>
            <person name="Sorensen T."/>
            <person name="Nielsen M.R."/>
            <person name="Sondergaard T.E."/>
            <person name="Sorensen J.L."/>
            <person name="Fitzpatrick D.A."/>
            <person name="Frisvad J.C."/>
            <person name="Nielsen K.L."/>
        </authorList>
    </citation>
    <scope>NUCLEOTIDE SEQUENCE</scope>
    <source>
        <strain evidence="2">IBT 29495</strain>
    </source>
</reference>
<feature type="compositionally biased region" description="Basic and acidic residues" evidence="1">
    <location>
        <begin position="258"/>
        <end position="271"/>
    </location>
</feature>